<evidence type="ECO:0000313" key="3">
    <source>
        <dbReference type="Proteomes" id="UP001341840"/>
    </source>
</evidence>
<proteinExistence type="predicted"/>
<keyword evidence="1" id="KW-0472">Membrane</keyword>
<protein>
    <submittedName>
        <fullName evidence="2">Uncharacterized protein</fullName>
    </submittedName>
</protein>
<evidence type="ECO:0000256" key="1">
    <source>
        <dbReference type="SAM" id="Phobius"/>
    </source>
</evidence>
<reference evidence="2 3" key="1">
    <citation type="journal article" date="2023" name="Plants (Basel)">
        <title>Bridging the Gap: Combining Genomics and Transcriptomics Approaches to Understand Stylosanthes scabra, an Orphan Legume from the Brazilian Caatinga.</title>
        <authorList>
            <person name="Ferreira-Neto J.R.C."/>
            <person name="da Silva M.D."/>
            <person name="Binneck E."/>
            <person name="de Melo N.F."/>
            <person name="da Silva R.H."/>
            <person name="de Melo A.L.T.M."/>
            <person name="Pandolfi V."/>
            <person name="Bustamante F.O."/>
            <person name="Brasileiro-Vidal A.C."/>
            <person name="Benko-Iseppon A.M."/>
        </authorList>
    </citation>
    <scope>NUCLEOTIDE SEQUENCE [LARGE SCALE GENOMIC DNA]</scope>
    <source>
        <tissue evidence="2">Leaves</tissue>
    </source>
</reference>
<comment type="caution">
    <text evidence="2">The sequence shown here is derived from an EMBL/GenBank/DDBJ whole genome shotgun (WGS) entry which is preliminary data.</text>
</comment>
<organism evidence="2 3">
    <name type="scientific">Stylosanthes scabra</name>
    <dbReference type="NCBI Taxonomy" id="79078"/>
    <lineage>
        <taxon>Eukaryota</taxon>
        <taxon>Viridiplantae</taxon>
        <taxon>Streptophyta</taxon>
        <taxon>Embryophyta</taxon>
        <taxon>Tracheophyta</taxon>
        <taxon>Spermatophyta</taxon>
        <taxon>Magnoliopsida</taxon>
        <taxon>eudicotyledons</taxon>
        <taxon>Gunneridae</taxon>
        <taxon>Pentapetalae</taxon>
        <taxon>rosids</taxon>
        <taxon>fabids</taxon>
        <taxon>Fabales</taxon>
        <taxon>Fabaceae</taxon>
        <taxon>Papilionoideae</taxon>
        <taxon>50 kb inversion clade</taxon>
        <taxon>dalbergioids sensu lato</taxon>
        <taxon>Dalbergieae</taxon>
        <taxon>Pterocarpus clade</taxon>
        <taxon>Stylosanthes</taxon>
    </lineage>
</organism>
<feature type="non-terminal residue" evidence="2">
    <location>
        <position position="1"/>
    </location>
</feature>
<name>A0ABU6XV64_9FABA</name>
<feature type="transmembrane region" description="Helical" evidence="1">
    <location>
        <begin position="12"/>
        <end position="33"/>
    </location>
</feature>
<keyword evidence="1" id="KW-1133">Transmembrane helix</keyword>
<dbReference type="EMBL" id="JASCZI010214992">
    <property type="protein sequence ID" value="MED6202322.1"/>
    <property type="molecule type" value="Genomic_DNA"/>
</dbReference>
<evidence type="ECO:0000313" key="2">
    <source>
        <dbReference type="EMBL" id="MED6202322.1"/>
    </source>
</evidence>
<dbReference type="Proteomes" id="UP001341840">
    <property type="component" value="Unassembled WGS sequence"/>
</dbReference>
<keyword evidence="1" id="KW-0812">Transmembrane</keyword>
<accession>A0ABU6XV64</accession>
<sequence>VVEIPMGFVRIISYLLRFGLVLPLWAFCLWPYLKRIGPWGPVRNIAPTRELELLVLASEVTMHLFPGGLRAFPAVFV</sequence>
<gene>
    <name evidence="2" type="ORF">PIB30_104187</name>
</gene>
<keyword evidence="3" id="KW-1185">Reference proteome</keyword>